<keyword evidence="1" id="KW-0812">Transmembrane</keyword>
<reference evidence="3" key="1">
    <citation type="journal article" date="2018" name="Nat. Plants">
        <title>Whole-genome landscape of Medicago truncatula symbiotic genes.</title>
        <authorList>
            <person name="Pecrix Y."/>
            <person name="Staton S.E."/>
            <person name="Sallet E."/>
            <person name="Lelandais-Briere C."/>
            <person name="Moreau S."/>
            <person name="Carrere S."/>
            <person name="Blein T."/>
            <person name="Jardinaud M.F."/>
            <person name="Latrasse D."/>
            <person name="Zouine M."/>
            <person name="Zahm M."/>
            <person name="Kreplak J."/>
            <person name="Mayjonade B."/>
            <person name="Satge C."/>
            <person name="Perez M."/>
            <person name="Cauet S."/>
            <person name="Marande W."/>
            <person name="Chantry-Darmon C."/>
            <person name="Lopez-Roques C."/>
            <person name="Bouchez O."/>
            <person name="Berard A."/>
            <person name="Debelle F."/>
            <person name="Munos S."/>
            <person name="Bendahmane A."/>
            <person name="Berges H."/>
            <person name="Niebel A."/>
            <person name="Buitink J."/>
            <person name="Frugier F."/>
            <person name="Benhamed M."/>
            <person name="Crespi M."/>
            <person name="Gouzy J."/>
            <person name="Gamas P."/>
        </authorList>
    </citation>
    <scope>NUCLEOTIDE SEQUENCE [LARGE SCALE GENOMIC DNA]</scope>
    <source>
        <strain evidence="3">cv. Jemalong A17</strain>
    </source>
</reference>
<accession>A0A396HK79</accession>
<protein>
    <recommendedName>
        <fullName evidence="4">Transmembrane protein</fullName>
    </recommendedName>
</protein>
<keyword evidence="1" id="KW-1133">Transmembrane helix</keyword>
<name>A0A396HK79_MEDTR</name>
<dbReference type="EMBL" id="PSQE01000006">
    <property type="protein sequence ID" value="RHN53018.1"/>
    <property type="molecule type" value="Genomic_DNA"/>
</dbReference>
<sequence>MVVLPTIILSSASCTTCSDCTSKALVASSSRSMIGFLSIALAIAILCFCPPDN</sequence>
<evidence type="ECO:0000313" key="2">
    <source>
        <dbReference type="EMBL" id="RHN53018.1"/>
    </source>
</evidence>
<gene>
    <name evidence="2" type="ORF">MtrunA17_Chr6g0486851</name>
</gene>
<keyword evidence="1" id="KW-0472">Membrane</keyword>
<dbReference type="Proteomes" id="UP000265566">
    <property type="component" value="Chromosome 6"/>
</dbReference>
<feature type="transmembrane region" description="Helical" evidence="1">
    <location>
        <begin position="33"/>
        <end position="51"/>
    </location>
</feature>
<comment type="caution">
    <text evidence="2">The sequence shown here is derived from an EMBL/GenBank/DDBJ whole genome shotgun (WGS) entry which is preliminary data.</text>
</comment>
<evidence type="ECO:0000313" key="3">
    <source>
        <dbReference type="Proteomes" id="UP000265566"/>
    </source>
</evidence>
<dbReference type="Gramene" id="rna37762">
    <property type="protein sequence ID" value="RHN53018.1"/>
    <property type="gene ID" value="gene37762"/>
</dbReference>
<evidence type="ECO:0008006" key="4">
    <source>
        <dbReference type="Google" id="ProtNLM"/>
    </source>
</evidence>
<organism evidence="2 3">
    <name type="scientific">Medicago truncatula</name>
    <name type="common">Barrel medic</name>
    <name type="synonym">Medicago tribuloides</name>
    <dbReference type="NCBI Taxonomy" id="3880"/>
    <lineage>
        <taxon>Eukaryota</taxon>
        <taxon>Viridiplantae</taxon>
        <taxon>Streptophyta</taxon>
        <taxon>Embryophyta</taxon>
        <taxon>Tracheophyta</taxon>
        <taxon>Spermatophyta</taxon>
        <taxon>Magnoliopsida</taxon>
        <taxon>eudicotyledons</taxon>
        <taxon>Gunneridae</taxon>
        <taxon>Pentapetalae</taxon>
        <taxon>rosids</taxon>
        <taxon>fabids</taxon>
        <taxon>Fabales</taxon>
        <taxon>Fabaceae</taxon>
        <taxon>Papilionoideae</taxon>
        <taxon>50 kb inversion clade</taxon>
        <taxon>NPAAA clade</taxon>
        <taxon>Hologalegina</taxon>
        <taxon>IRL clade</taxon>
        <taxon>Trifolieae</taxon>
        <taxon>Medicago</taxon>
    </lineage>
</organism>
<proteinExistence type="predicted"/>
<evidence type="ECO:0000256" key="1">
    <source>
        <dbReference type="SAM" id="Phobius"/>
    </source>
</evidence>
<dbReference type="AlphaFoldDB" id="A0A396HK79"/>
<dbReference type="AntiFam" id="ANF00062">
    <property type="entry name" value="Shadow ORF (opposite ABC transporter protein)"/>
</dbReference>